<keyword evidence="9" id="KW-1185">Reference proteome</keyword>
<keyword evidence="7" id="KW-1015">Disulfide bond</keyword>
<name>A0A8B8AE36_CRAVI</name>
<dbReference type="RefSeq" id="XP_022289440.1">
    <property type="nucleotide sequence ID" value="XM_022433732.1"/>
</dbReference>
<dbReference type="InterPro" id="IPR008979">
    <property type="entry name" value="Galactose-bd-like_sf"/>
</dbReference>
<sequence length="238" mass="27083">MEYIKVLLFITCISCSVNNVSMQGYERLAEVPSFQIHCKETPVSSLLQCAALARASKDVRFFFNKQDSRCRWNCTFLYTGSTVMTDQWQQYAIKLLRNAALSKTATASSVLDDDHSTWGAHYATDGQKPAVAIHSFHSSFQTSPWFMVTLDGPYTIQYVRVFNRRDGGGERFHDVAFEVSIDGSLFKQRGFFKGPGMTDQVIEILFDYPTIGKYVRIKITQGTNNALHIVEFEMYTLE</sequence>
<gene>
    <name evidence="10" type="primary">LOC111101259</name>
</gene>
<organism evidence="9 10">
    <name type="scientific">Crassostrea virginica</name>
    <name type="common">Eastern oyster</name>
    <dbReference type="NCBI Taxonomy" id="6565"/>
    <lineage>
        <taxon>Eukaryota</taxon>
        <taxon>Metazoa</taxon>
        <taxon>Spiralia</taxon>
        <taxon>Lophotrochozoa</taxon>
        <taxon>Mollusca</taxon>
        <taxon>Bivalvia</taxon>
        <taxon>Autobranchia</taxon>
        <taxon>Pteriomorphia</taxon>
        <taxon>Ostreida</taxon>
        <taxon>Ostreoidea</taxon>
        <taxon>Ostreidae</taxon>
        <taxon>Crassostrea</taxon>
    </lineage>
</organism>
<dbReference type="GeneID" id="111101259"/>
<dbReference type="SMART" id="SM00607">
    <property type="entry name" value="FTP"/>
    <property type="match status" value="1"/>
</dbReference>
<keyword evidence="5" id="KW-0430">Lectin</keyword>
<dbReference type="InterPro" id="IPR051941">
    <property type="entry name" value="BG_Antigen-Binding_Lectin"/>
</dbReference>
<evidence type="ECO:0000313" key="9">
    <source>
        <dbReference type="Proteomes" id="UP000694844"/>
    </source>
</evidence>
<evidence type="ECO:0000256" key="3">
    <source>
        <dbReference type="ARBA" id="ARBA00011233"/>
    </source>
</evidence>
<dbReference type="GO" id="GO:0010185">
    <property type="term" value="P:regulation of cellular defense response"/>
    <property type="evidence" value="ECO:0007669"/>
    <property type="project" value="UniProtKB-ARBA"/>
</dbReference>
<feature type="domain" description="F5/8 type C" evidence="8">
    <location>
        <begin position="88"/>
        <end position="237"/>
    </location>
</feature>
<evidence type="ECO:0000256" key="6">
    <source>
        <dbReference type="ARBA" id="ARBA00022837"/>
    </source>
</evidence>
<comment type="subunit">
    <text evidence="3">Homotrimer.</text>
</comment>
<evidence type="ECO:0000256" key="1">
    <source>
        <dbReference type="ARBA" id="ARBA00002219"/>
    </source>
</evidence>
<dbReference type="PANTHER" id="PTHR45713:SF6">
    <property type="entry name" value="F5_8 TYPE C DOMAIN-CONTAINING PROTEIN"/>
    <property type="match status" value="1"/>
</dbReference>
<proteinExistence type="inferred from homology"/>
<reference evidence="10" key="2">
    <citation type="submission" date="2025-08" db="UniProtKB">
        <authorList>
            <consortium name="RefSeq"/>
        </authorList>
    </citation>
    <scope>IDENTIFICATION</scope>
    <source>
        <tissue evidence="10">Whole sample</tissue>
    </source>
</reference>
<dbReference type="KEGG" id="cvn:111101259"/>
<dbReference type="PROSITE" id="PS50022">
    <property type="entry name" value="FA58C_3"/>
    <property type="match status" value="1"/>
</dbReference>
<reference evidence="9" key="1">
    <citation type="submission" date="2024-06" db="UniProtKB">
        <authorList>
            <consortium name="RefSeq"/>
        </authorList>
    </citation>
    <scope>NUCLEOTIDE SEQUENCE [LARGE SCALE GENOMIC DNA]</scope>
</reference>
<comment type="similarity">
    <text evidence="2">Belongs to the fucolectin family.</text>
</comment>
<dbReference type="GO" id="GO:0042806">
    <property type="term" value="F:fucose binding"/>
    <property type="evidence" value="ECO:0007669"/>
    <property type="project" value="UniProtKB-ARBA"/>
</dbReference>
<keyword evidence="4" id="KW-0479">Metal-binding</keyword>
<evidence type="ECO:0000313" key="10">
    <source>
        <dbReference type="RefSeq" id="XP_022289440.1"/>
    </source>
</evidence>
<evidence type="ECO:0000259" key="8">
    <source>
        <dbReference type="PROSITE" id="PS50022"/>
    </source>
</evidence>
<dbReference type="AlphaFoldDB" id="A0A8B8AE36"/>
<dbReference type="GO" id="GO:0046872">
    <property type="term" value="F:metal ion binding"/>
    <property type="evidence" value="ECO:0007669"/>
    <property type="project" value="UniProtKB-KW"/>
</dbReference>
<evidence type="ECO:0000256" key="4">
    <source>
        <dbReference type="ARBA" id="ARBA00022723"/>
    </source>
</evidence>
<evidence type="ECO:0000256" key="2">
    <source>
        <dbReference type="ARBA" id="ARBA00010147"/>
    </source>
</evidence>
<dbReference type="Pfam" id="PF00754">
    <property type="entry name" value="F5_F8_type_C"/>
    <property type="match status" value="1"/>
</dbReference>
<dbReference type="Proteomes" id="UP000694844">
    <property type="component" value="Chromosome 1"/>
</dbReference>
<dbReference type="SUPFAM" id="SSF49785">
    <property type="entry name" value="Galactose-binding domain-like"/>
    <property type="match status" value="1"/>
</dbReference>
<dbReference type="PANTHER" id="PTHR45713">
    <property type="entry name" value="FTP DOMAIN-CONTAINING PROTEIN"/>
    <property type="match status" value="1"/>
</dbReference>
<dbReference type="InterPro" id="IPR000421">
    <property type="entry name" value="FA58C"/>
</dbReference>
<protein>
    <submittedName>
        <fullName evidence="10">Uncharacterized protein LOC111101259</fullName>
    </submittedName>
</protein>
<dbReference type="GO" id="GO:0001868">
    <property type="term" value="P:regulation of complement activation, lectin pathway"/>
    <property type="evidence" value="ECO:0007669"/>
    <property type="project" value="UniProtKB-ARBA"/>
</dbReference>
<comment type="function">
    <text evidence="1">Acts as a defensive agent. Recognizes blood group fucosylated oligosaccharides including A, B, H and Lewis B-type antigens. Does not recognize Lewis A antigen and has low affinity for monovalent haptens.</text>
</comment>
<dbReference type="OrthoDB" id="6102375at2759"/>
<dbReference type="Gene3D" id="2.60.120.260">
    <property type="entry name" value="Galactose-binding domain-like"/>
    <property type="match status" value="1"/>
</dbReference>
<evidence type="ECO:0000256" key="5">
    <source>
        <dbReference type="ARBA" id="ARBA00022734"/>
    </source>
</evidence>
<accession>A0A8B8AE36</accession>
<evidence type="ECO:0000256" key="7">
    <source>
        <dbReference type="ARBA" id="ARBA00023157"/>
    </source>
</evidence>
<keyword evidence="6" id="KW-0106">Calcium</keyword>
<dbReference type="InterPro" id="IPR006585">
    <property type="entry name" value="FTP1"/>
</dbReference>